<dbReference type="Pfam" id="PF13578">
    <property type="entry name" value="Methyltransf_24"/>
    <property type="match status" value="1"/>
</dbReference>
<dbReference type="KEGG" id="sfol:H3H32_21680"/>
<accession>A0A7G5GP06</accession>
<keyword evidence="2" id="KW-1185">Reference proteome</keyword>
<dbReference type="PANTHER" id="PTHR43167">
    <property type="entry name" value="PUTATIVE (AFU_ORTHOLOGUE AFUA_6G01830)-RELATED"/>
    <property type="match status" value="1"/>
</dbReference>
<dbReference type="SUPFAM" id="SSF53335">
    <property type="entry name" value="S-adenosyl-L-methionine-dependent methyltransferases"/>
    <property type="match status" value="1"/>
</dbReference>
<dbReference type="GO" id="GO:0032259">
    <property type="term" value="P:methylation"/>
    <property type="evidence" value="ECO:0007669"/>
    <property type="project" value="UniProtKB-KW"/>
</dbReference>
<dbReference type="EMBL" id="CP059732">
    <property type="protein sequence ID" value="QMW00598.1"/>
    <property type="molecule type" value="Genomic_DNA"/>
</dbReference>
<reference evidence="1 2" key="1">
    <citation type="submission" date="2020-07" db="EMBL/GenBank/DDBJ databases">
        <title>Spirosoma foliorum sp. nov., isolated from the leaves on the Nejang mountain Korea, Republic of.</title>
        <authorList>
            <person name="Ho H."/>
            <person name="Lee Y.-J."/>
            <person name="Nurcahyanto D.-A."/>
            <person name="Kim S.-G."/>
        </authorList>
    </citation>
    <scope>NUCLEOTIDE SEQUENCE [LARGE SCALE GENOMIC DNA]</scope>
    <source>
        <strain evidence="1 2">PL0136</strain>
    </source>
</reference>
<evidence type="ECO:0000313" key="2">
    <source>
        <dbReference type="Proteomes" id="UP000515369"/>
    </source>
</evidence>
<sequence length="192" mass="20673">MNPPTVKSFPAAYKLIEKATQEAGFSMASDPLTCALLSTLAASKPGGNFLELGTGTGLATAWILAGMDNASTLISLDNDPACLAIAQQYLIADSRLNLIEADGGEWLQTAVGQKFDYIFADTWPGKYFFLDETLALLKPGGFYLIDDMLPQPNWPAGHDQKAADLLAHLQTRPDLRISQLDWATGVVVAVKQ</sequence>
<dbReference type="CDD" id="cd02440">
    <property type="entry name" value="AdoMet_MTases"/>
    <property type="match status" value="1"/>
</dbReference>
<dbReference type="PANTHER" id="PTHR43167:SF1">
    <property type="entry name" value="PUTATIVE (AFU_ORTHOLOGUE AFUA_6G01830)-RELATED"/>
    <property type="match status" value="1"/>
</dbReference>
<dbReference type="Gene3D" id="3.40.50.150">
    <property type="entry name" value="Vaccinia Virus protein VP39"/>
    <property type="match status" value="1"/>
</dbReference>
<organism evidence="1 2">
    <name type="scientific">Spirosoma foliorum</name>
    <dbReference type="NCBI Taxonomy" id="2710596"/>
    <lineage>
        <taxon>Bacteria</taxon>
        <taxon>Pseudomonadati</taxon>
        <taxon>Bacteroidota</taxon>
        <taxon>Cytophagia</taxon>
        <taxon>Cytophagales</taxon>
        <taxon>Cytophagaceae</taxon>
        <taxon>Spirosoma</taxon>
    </lineage>
</organism>
<dbReference type="GO" id="GO:0008168">
    <property type="term" value="F:methyltransferase activity"/>
    <property type="evidence" value="ECO:0007669"/>
    <property type="project" value="UniProtKB-KW"/>
</dbReference>
<dbReference type="InterPro" id="IPR029063">
    <property type="entry name" value="SAM-dependent_MTases_sf"/>
</dbReference>
<evidence type="ECO:0000313" key="1">
    <source>
        <dbReference type="EMBL" id="QMW00598.1"/>
    </source>
</evidence>
<protein>
    <submittedName>
        <fullName evidence="1">Class I SAM-dependent methyltransferase</fullName>
    </submittedName>
</protein>
<dbReference type="RefSeq" id="WP_182457712.1">
    <property type="nucleotide sequence ID" value="NZ_CP059732.1"/>
</dbReference>
<dbReference type="Proteomes" id="UP000515369">
    <property type="component" value="Chromosome"/>
</dbReference>
<proteinExistence type="predicted"/>
<keyword evidence="1" id="KW-0489">Methyltransferase</keyword>
<keyword evidence="1" id="KW-0808">Transferase</keyword>
<name>A0A7G5GP06_9BACT</name>
<gene>
    <name evidence="1" type="ORF">H3H32_21680</name>
</gene>
<dbReference type="AlphaFoldDB" id="A0A7G5GP06"/>